<accession>A0A6A6ABJ6</accession>
<dbReference type="RefSeq" id="XP_033523579.1">
    <property type="nucleotide sequence ID" value="XM_033663784.1"/>
</dbReference>
<name>A0A6A6ABJ6_9PLEO</name>
<evidence type="ECO:0000313" key="2">
    <source>
        <dbReference type="Proteomes" id="UP000799771"/>
    </source>
</evidence>
<organism evidence="1 2">
    <name type="scientific">Dothidotthia symphoricarpi CBS 119687</name>
    <dbReference type="NCBI Taxonomy" id="1392245"/>
    <lineage>
        <taxon>Eukaryota</taxon>
        <taxon>Fungi</taxon>
        <taxon>Dikarya</taxon>
        <taxon>Ascomycota</taxon>
        <taxon>Pezizomycotina</taxon>
        <taxon>Dothideomycetes</taxon>
        <taxon>Pleosporomycetidae</taxon>
        <taxon>Pleosporales</taxon>
        <taxon>Dothidotthiaceae</taxon>
        <taxon>Dothidotthia</taxon>
    </lineage>
</organism>
<dbReference type="AlphaFoldDB" id="A0A6A6ABJ6"/>
<evidence type="ECO:0000313" key="1">
    <source>
        <dbReference type="EMBL" id="KAF2129190.1"/>
    </source>
</evidence>
<proteinExistence type="predicted"/>
<gene>
    <name evidence="1" type="ORF">P153DRAFT_291724</name>
</gene>
<dbReference type="Pfam" id="PF11654">
    <property type="entry name" value="NCE101"/>
    <property type="match status" value="1"/>
</dbReference>
<protein>
    <recommendedName>
        <fullName evidence="3">Non-classical export protein 1</fullName>
    </recommendedName>
</protein>
<dbReference type="GeneID" id="54404216"/>
<dbReference type="OrthoDB" id="2155101at2759"/>
<sequence>MAYQYIISRALDPVFAISIGLAAAATRINREEKERGRSTEESLQVLKRRWGIAWGTENEGK</sequence>
<dbReference type="InterPro" id="IPR024242">
    <property type="entry name" value="NCE101"/>
</dbReference>
<reference evidence="1" key="1">
    <citation type="journal article" date="2020" name="Stud. Mycol.">
        <title>101 Dothideomycetes genomes: a test case for predicting lifestyles and emergence of pathogens.</title>
        <authorList>
            <person name="Haridas S."/>
            <person name="Albert R."/>
            <person name="Binder M."/>
            <person name="Bloem J."/>
            <person name="Labutti K."/>
            <person name="Salamov A."/>
            <person name="Andreopoulos B."/>
            <person name="Baker S."/>
            <person name="Barry K."/>
            <person name="Bills G."/>
            <person name="Bluhm B."/>
            <person name="Cannon C."/>
            <person name="Castanera R."/>
            <person name="Culley D."/>
            <person name="Daum C."/>
            <person name="Ezra D."/>
            <person name="Gonzalez J."/>
            <person name="Henrissat B."/>
            <person name="Kuo A."/>
            <person name="Liang C."/>
            <person name="Lipzen A."/>
            <person name="Lutzoni F."/>
            <person name="Magnuson J."/>
            <person name="Mondo S."/>
            <person name="Nolan M."/>
            <person name="Ohm R."/>
            <person name="Pangilinan J."/>
            <person name="Park H.-J."/>
            <person name="Ramirez L."/>
            <person name="Alfaro M."/>
            <person name="Sun H."/>
            <person name="Tritt A."/>
            <person name="Yoshinaga Y."/>
            <person name="Zwiers L.-H."/>
            <person name="Turgeon B."/>
            <person name="Goodwin S."/>
            <person name="Spatafora J."/>
            <person name="Crous P."/>
            <person name="Grigoriev I."/>
        </authorList>
    </citation>
    <scope>NUCLEOTIDE SEQUENCE</scope>
    <source>
        <strain evidence="1">CBS 119687</strain>
    </source>
</reference>
<keyword evidence="2" id="KW-1185">Reference proteome</keyword>
<evidence type="ECO:0008006" key="3">
    <source>
        <dbReference type="Google" id="ProtNLM"/>
    </source>
</evidence>
<dbReference type="Proteomes" id="UP000799771">
    <property type="component" value="Unassembled WGS sequence"/>
</dbReference>
<dbReference type="GO" id="GO:0009306">
    <property type="term" value="P:protein secretion"/>
    <property type="evidence" value="ECO:0007669"/>
    <property type="project" value="InterPro"/>
</dbReference>
<dbReference type="EMBL" id="ML977507">
    <property type="protein sequence ID" value="KAF2129190.1"/>
    <property type="molecule type" value="Genomic_DNA"/>
</dbReference>